<evidence type="ECO:0000313" key="2">
    <source>
        <dbReference type="Proteomes" id="UP000054018"/>
    </source>
</evidence>
<dbReference type="Proteomes" id="UP000054018">
    <property type="component" value="Unassembled WGS sequence"/>
</dbReference>
<protein>
    <submittedName>
        <fullName evidence="1">Uncharacterized protein</fullName>
    </submittedName>
</protein>
<organism evidence="1 2">
    <name type="scientific">Pisolithus microcarpus 441</name>
    <dbReference type="NCBI Taxonomy" id="765257"/>
    <lineage>
        <taxon>Eukaryota</taxon>
        <taxon>Fungi</taxon>
        <taxon>Dikarya</taxon>
        <taxon>Basidiomycota</taxon>
        <taxon>Agaricomycotina</taxon>
        <taxon>Agaricomycetes</taxon>
        <taxon>Agaricomycetidae</taxon>
        <taxon>Boletales</taxon>
        <taxon>Sclerodermatineae</taxon>
        <taxon>Pisolithaceae</taxon>
        <taxon>Pisolithus</taxon>
    </lineage>
</organism>
<dbReference type="AlphaFoldDB" id="A0A0C9ZS71"/>
<proteinExistence type="predicted"/>
<gene>
    <name evidence="1" type="ORF">PISMIDRAFT_495307</name>
</gene>
<name>A0A0C9ZS71_9AGAM</name>
<evidence type="ECO:0000313" key="1">
    <source>
        <dbReference type="EMBL" id="KIK22603.1"/>
    </source>
</evidence>
<accession>A0A0C9ZS71</accession>
<reference evidence="2" key="2">
    <citation type="submission" date="2015-01" db="EMBL/GenBank/DDBJ databases">
        <title>Evolutionary Origins and Diversification of the Mycorrhizal Mutualists.</title>
        <authorList>
            <consortium name="DOE Joint Genome Institute"/>
            <consortium name="Mycorrhizal Genomics Consortium"/>
            <person name="Kohler A."/>
            <person name="Kuo A."/>
            <person name="Nagy L.G."/>
            <person name="Floudas D."/>
            <person name="Copeland A."/>
            <person name="Barry K.W."/>
            <person name="Cichocki N."/>
            <person name="Veneault-Fourrey C."/>
            <person name="LaButti K."/>
            <person name="Lindquist E.A."/>
            <person name="Lipzen A."/>
            <person name="Lundell T."/>
            <person name="Morin E."/>
            <person name="Murat C."/>
            <person name="Riley R."/>
            <person name="Ohm R."/>
            <person name="Sun H."/>
            <person name="Tunlid A."/>
            <person name="Henrissat B."/>
            <person name="Grigoriev I.V."/>
            <person name="Hibbett D.S."/>
            <person name="Martin F."/>
        </authorList>
    </citation>
    <scope>NUCLEOTIDE SEQUENCE [LARGE SCALE GENOMIC DNA]</scope>
    <source>
        <strain evidence="2">441</strain>
    </source>
</reference>
<reference evidence="1 2" key="1">
    <citation type="submission" date="2014-04" db="EMBL/GenBank/DDBJ databases">
        <authorList>
            <consortium name="DOE Joint Genome Institute"/>
            <person name="Kuo A."/>
            <person name="Kohler A."/>
            <person name="Costa M.D."/>
            <person name="Nagy L.G."/>
            <person name="Floudas D."/>
            <person name="Copeland A."/>
            <person name="Barry K.W."/>
            <person name="Cichocki N."/>
            <person name="Veneault-Fourrey C."/>
            <person name="LaButti K."/>
            <person name="Lindquist E.A."/>
            <person name="Lipzen A."/>
            <person name="Lundell T."/>
            <person name="Morin E."/>
            <person name="Murat C."/>
            <person name="Sun H."/>
            <person name="Tunlid A."/>
            <person name="Henrissat B."/>
            <person name="Grigoriev I.V."/>
            <person name="Hibbett D.S."/>
            <person name="Martin F."/>
            <person name="Nordberg H.P."/>
            <person name="Cantor M.N."/>
            <person name="Hua S.X."/>
        </authorList>
    </citation>
    <scope>NUCLEOTIDE SEQUENCE [LARGE SCALE GENOMIC DNA]</scope>
    <source>
        <strain evidence="1 2">441</strain>
    </source>
</reference>
<keyword evidence="2" id="KW-1185">Reference proteome</keyword>
<dbReference type="HOGENOM" id="CLU_2050560_0_0_1"/>
<dbReference type="EMBL" id="KN833737">
    <property type="protein sequence ID" value="KIK22603.1"/>
    <property type="molecule type" value="Genomic_DNA"/>
</dbReference>
<sequence length="120" mass="13640">MPQLPSNRRWWSPPFSVLYQRPLQGHFQIMFWPHRRTLRVFNTSVPAMFGAIVASELAISTDAPILTPPTVKVSALPKVYDAYTLACTQIPRTILSRRRIMFPICLQPLGSRHGGSVCMF</sequence>